<dbReference type="PANTHER" id="PTHR48095">
    <property type="entry name" value="PYRUVATE CARBOXYLASE SUBUNIT A"/>
    <property type="match status" value="1"/>
</dbReference>
<dbReference type="InterPro" id="IPR013815">
    <property type="entry name" value="ATP_grasp_subdomain_1"/>
</dbReference>
<keyword evidence="8" id="KW-0479">Metal-binding</keyword>
<reference evidence="22 23" key="2">
    <citation type="journal article" date="2015" name="Stand. Genomic Sci.">
        <title>High quality draft genomic sequence of Arenimonas donghaensis DSM 18148(T).</title>
        <authorList>
            <person name="Chen F."/>
            <person name="Wang H."/>
            <person name="Cao Y."/>
            <person name="Li X."/>
            <person name="Wang G."/>
        </authorList>
    </citation>
    <scope>NUCLEOTIDE SEQUENCE [LARGE SCALE GENOMIC DNA]</scope>
    <source>
        <strain evidence="22 23">HO3-R19</strain>
    </source>
</reference>
<dbReference type="PROSITE" id="PS50979">
    <property type="entry name" value="BC"/>
    <property type="match status" value="1"/>
</dbReference>
<dbReference type="InterPro" id="IPR051602">
    <property type="entry name" value="ACC_Biotin_Carboxylase"/>
</dbReference>
<evidence type="ECO:0000256" key="15">
    <source>
        <dbReference type="ARBA" id="ARBA00023267"/>
    </source>
</evidence>
<evidence type="ECO:0000313" key="23">
    <source>
        <dbReference type="Proteomes" id="UP000029085"/>
    </source>
</evidence>
<evidence type="ECO:0000256" key="12">
    <source>
        <dbReference type="ARBA" id="ARBA00022842"/>
    </source>
</evidence>
<evidence type="ECO:0000256" key="7">
    <source>
        <dbReference type="ARBA" id="ARBA00022598"/>
    </source>
</evidence>
<dbReference type="PANTHER" id="PTHR48095:SF2">
    <property type="entry name" value="BIOTIN CARBOXYLASE, CHLOROPLASTIC"/>
    <property type="match status" value="1"/>
</dbReference>
<dbReference type="GO" id="GO:0046872">
    <property type="term" value="F:metal ion binding"/>
    <property type="evidence" value="ECO:0007669"/>
    <property type="project" value="UniProtKB-KW"/>
</dbReference>
<evidence type="ECO:0000256" key="4">
    <source>
        <dbReference type="ARBA" id="ARBA00013263"/>
    </source>
</evidence>
<evidence type="ECO:0000256" key="3">
    <source>
        <dbReference type="ARBA" id="ARBA00011750"/>
    </source>
</evidence>
<dbReference type="GO" id="GO:2001295">
    <property type="term" value="P:malonyl-CoA biosynthetic process"/>
    <property type="evidence" value="ECO:0007669"/>
    <property type="project" value="UniProtKB-UniPathway"/>
</dbReference>
<keyword evidence="14 19" id="KW-0275">Fatty acid biosynthesis</keyword>
<dbReference type="InterPro" id="IPR005482">
    <property type="entry name" value="Biotin_COase_C"/>
</dbReference>
<dbReference type="EC" id="6.3.4.14" evidence="4 19"/>
<dbReference type="SUPFAM" id="SSF51246">
    <property type="entry name" value="Rudiment single hybrid motif"/>
    <property type="match status" value="1"/>
</dbReference>
<evidence type="ECO:0000256" key="11">
    <source>
        <dbReference type="ARBA" id="ARBA00022840"/>
    </source>
</evidence>
<gene>
    <name evidence="22" type="ORF">N788_09970</name>
</gene>
<accession>A0A087MKB3</accession>
<dbReference type="InterPro" id="IPR011764">
    <property type="entry name" value="Biotin_carboxylation_dom"/>
</dbReference>
<dbReference type="NCBIfam" id="NF006367">
    <property type="entry name" value="PRK08591.1"/>
    <property type="match status" value="1"/>
</dbReference>
<dbReference type="Gene3D" id="3.30.470.20">
    <property type="entry name" value="ATP-grasp fold, B domain"/>
    <property type="match status" value="1"/>
</dbReference>
<evidence type="ECO:0000256" key="2">
    <source>
        <dbReference type="ARBA" id="ARBA00004956"/>
    </source>
</evidence>
<dbReference type="FunFam" id="3.40.50.20:FF:000010">
    <property type="entry name" value="Propionyl-CoA carboxylase subunit alpha"/>
    <property type="match status" value="1"/>
</dbReference>
<dbReference type="AlphaFoldDB" id="A0A087MKB3"/>
<dbReference type="SUPFAM" id="SSF52440">
    <property type="entry name" value="PreATP-grasp domain"/>
    <property type="match status" value="1"/>
</dbReference>
<dbReference type="EMBL" id="AVCJ01000004">
    <property type="protein sequence ID" value="KFL37316.1"/>
    <property type="molecule type" value="Genomic_DNA"/>
</dbReference>
<evidence type="ECO:0000256" key="1">
    <source>
        <dbReference type="ARBA" id="ARBA00003761"/>
    </source>
</evidence>
<proteinExistence type="predicted"/>
<dbReference type="RefSeq" id="WP_034221196.1">
    <property type="nucleotide sequence ID" value="NZ_AVCJ01000004.1"/>
</dbReference>
<dbReference type="Proteomes" id="UP000029085">
    <property type="component" value="Unassembled WGS sequence"/>
</dbReference>
<dbReference type="STRING" id="1121014.N788_09970"/>
<feature type="domain" description="Biotin carboxylation" evidence="21">
    <location>
        <begin position="1"/>
        <end position="445"/>
    </location>
</feature>
<keyword evidence="23" id="KW-1185">Reference proteome</keyword>
<evidence type="ECO:0000256" key="6">
    <source>
        <dbReference type="ARBA" id="ARBA00022516"/>
    </source>
</evidence>
<dbReference type="NCBIfam" id="TIGR00514">
    <property type="entry name" value="accC"/>
    <property type="match status" value="1"/>
</dbReference>
<keyword evidence="10 19" id="KW-0276">Fatty acid metabolism</keyword>
<evidence type="ECO:0000313" key="22">
    <source>
        <dbReference type="EMBL" id="KFL37316.1"/>
    </source>
</evidence>
<feature type="domain" description="ATP-grasp" evidence="20">
    <location>
        <begin position="120"/>
        <end position="317"/>
    </location>
</feature>
<keyword evidence="12" id="KW-0460">Magnesium</keyword>
<keyword evidence="11 18" id="KW-0067">ATP-binding</keyword>
<evidence type="ECO:0000256" key="10">
    <source>
        <dbReference type="ARBA" id="ARBA00022832"/>
    </source>
</evidence>
<dbReference type="InterPro" id="IPR011761">
    <property type="entry name" value="ATP-grasp"/>
</dbReference>
<name>A0A087MKB3_9GAMM</name>
<dbReference type="PROSITE" id="PS50975">
    <property type="entry name" value="ATP_GRASP"/>
    <property type="match status" value="1"/>
</dbReference>
<evidence type="ECO:0000256" key="8">
    <source>
        <dbReference type="ARBA" id="ARBA00022723"/>
    </source>
</evidence>
<protein>
    <recommendedName>
        <fullName evidence="5 19">Biotin carboxylase</fullName>
        <ecNumber evidence="4 19">6.3.4.14</ecNumber>
    </recommendedName>
    <alternativeName>
        <fullName evidence="16 19">Acetyl-coenzyme A carboxylase biotin carboxylase subunit A</fullName>
    </alternativeName>
</protein>
<organism evidence="22 23">
    <name type="scientific">Arenimonas donghaensis DSM 18148 = HO3-R19</name>
    <dbReference type="NCBI Taxonomy" id="1121014"/>
    <lineage>
        <taxon>Bacteria</taxon>
        <taxon>Pseudomonadati</taxon>
        <taxon>Pseudomonadota</taxon>
        <taxon>Gammaproteobacteria</taxon>
        <taxon>Lysobacterales</taxon>
        <taxon>Lysobacteraceae</taxon>
        <taxon>Arenimonas</taxon>
    </lineage>
</organism>
<evidence type="ECO:0000256" key="13">
    <source>
        <dbReference type="ARBA" id="ARBA00023098"/>
    </source>
</evidence>
<evidence type="ECO:0000256" key="17">
    <source>
        <dbReference type="ARBA" id="ARBA00048600"/>
    </source>
</evidence>
<evidence type="ECO:0000256" key="19">
    <source>
        <dbReference type="RuleBase" id="RU365063"/>
    </source>
</evidence>
<sequence length="455" mass="49511">MLEKIVIANRGEIALRILRACHALGIKTVAVHSTVDRNLKHVAMADESVCIGPAPSSESYLNIPAIIAAAEVTDAQGIHPGYGFLSENADFAERVEKSGFVFIGPTANVIRMMGDKVEAIRAMKDAGVPCVPGSNGPLPDDEAECIAHGREIGYPVIIKAAGGGGGRGMRVVHTEGALLTAIAATRQEAKAAFSNDMVYMEKFLENPRHVEIQVLSDGQGNAVHLGERDCSMQRRHQKVVEEAPAPGITDEQRAEIGRICTEACVRIGYRGAGTFEFLYENGRFYFIEMNTRIQVEHPVTEMITGVDLVKEQLLIASGEKLSLRQEDIRINGHAIECRINAEDPENFLPSPGLIRHFHAPGGPGVRVDSHIYEGYKVPPNYDSMIGKLIVHGPDRATAIARMKTALSEMVVDGIKTNVPLQQRIMADVGFQQGGTNIHYLEKRLAERKEKAIGLG</sequence>
<evidence type="ECO:0000259" key="20">
    <source>
        <dbReference type="PROSITE" id="PS50975"/>
    </source>
</evidence>
<dbReference type="GO" id="GO:0005524">
    <property type="term" value="F:ATP binding"/>
    <property type="evidence" value="ECO:0007669"/>
    <property type="project" value="UniProtKB-UniRule"/>
</dbReference>
<dbReference type="UniPathway" id="UPA00655">
    <property type="reaction ID" value="UER00711"/>
</dbReference>
<comment type="caution">
    <text evidence="22">The sequence shown here is derived from an EMBL/GenBank/DDBJ whole genome shotgun (WGS) entry which is preliminary data.</text>
</comment>
<dbReference type="PATRIC" id="fig|1121014.3.peg.751"/>
<comment type="pathway">
    <text evidence="2 19">Lipid metabolism; malonyl-CoA biosynthesis; malonyl-CoA from acetyl-CoA: step 1/1.</text>
</comment>
<reference evidence="23" key="1">
    <citation type="submission" date="2013-08" db="EMBL/GenBank/DDBJ databases">
        <title>Genome sequencing of Arenimonas donghaensis.</title>
        <authorList>
            <person name="Chen F."/>
            <person name="Wang G."/>
        </authorList>
    </citation>
    <scope>NUCLEOTIDE SEQUENCE [LARGE SCALE GENOMIC DNA]</scope>
    <source>
        <strain evidence="23">HO3-R19</strain>
    </source>
</reference>
<dbReference type="InterPro" id="IPR016185">
    <property type="entry name" value="PreATP-grasp_dom_sf"/>
</dbReference>
<keyword evidence="6 19" id="KW-0444">Lipid biosynthesis</keyword>
<comment type="function">
    <text evidence="1 19">This protein is a component of the acetyl coenzyme A carboxylase complex; first, biotin carboxylase catalyzes the carboxylation of the carrier protein and then the transcarboxylase transfers the carboxyl group to form malonyl-CoA.</text>
</comment>
<keyword evidence="13 19" id="KW-0443">Lipid metabolism</keyword>
<keyword evidence="9 18" id="KW-0547">Nucleotide-binding</keyword>
<dbReference type="SUPFAM" id="SSF56059">
    <property type="entry name" value="Glutathione synthetase ATP-binding domain-like"/>
    <property type="match status" value="1"/>
</dbReference>
<evidence type="ECO:0000256" key="18">
    <source>
        <dbReference type="PROSITE-ProRule" id="PRU00409"/>
    </source>
</evidence>
<dbReference type="PROSITE" id="PS00866">
    <property type="entry name" value="CPSASE_1"/>
    <property type="match status" value="1"/>
</dbReference>
<dbReference type="Pfam" id="PF00289">
    <property type="entry name" value="Biotin_carb_N"/>
    <property type="match status" value="1"/>
</dbReference>
<dbReference type="PROSITE" id="PS00867">
    <property type="entry name" value="CPSASE_2"/>
    <property type="match status" value="1"/>
</dbReference>
<comment type="subunit">
    <text evidence="3 19">Acetyl-CoA carboxylase is a heterohexamer of biotin carboxyl carrier protein, biotin carboxylase and the two subunits of carboxyl transferase in a 2:2 complex.</text>
</comment>
<dbReference type="SMART" id="SM00878">
    <property type="entry name" value="Biotin_carb_C"/>
    <property type="match status" value="1"/>
</dbReference>
<dbReference type="InterPro" id="IPR011054">
    <property type="entry name" value="Rudment_hybrid_motif"/>
</dbReference>
<evidence type="ECO:0000256" key="14">
    <source>
        <dbReference type="ARBA" id="ARBA00023160"/>
    </source>
</evidence>
<dbReference type="Pfam" id="PF02786">
    <property type="entry name" value="CPSase_L_D2"/>
    <property type="match status" value="1"/>
</dbReference>
<dbReference type="Gene3D" id="3.30.1490.20">
    <property type="entry name" value="ATP-grasp fold, A domain"/>
    <property type="match status" value="1"/>
</dbReference>
<evidence type="ECO:0000256" key="5">
    <source>
        <dbReference type="ARBA" id="ARBA00017242"/>
    </source>
</evidence>
<dbReference type="Pfam" id="PF02785">
    <property type="entry name" value="Biotin_carb_C"/>
    <property type="match status" value="1"/>
</dbReference>
<dbReference type="GO" id="GO:0006633">
    <property type="term" value="P:fatty acid biosynthetic process"/>
    <property type="evidence" value="ECO:0007669"/>
    <property type="project" value="UniProtKB-KW"/>
</dbReference>
<keyword evidence="15 19" id="KW-0092">Biotin</keyword>
<dbReference type="OrthoDB" id="9763189at2"/>
<comment type="catalytic activity">
    <reaction evidence="17 19">
        <text>N(6)-biotinyl-L-lysyl-[protein] + hydrogencarbonate + ATP = N(6)-carboxybiotinyl-L-lysyl-[protein] + ADP + phosphate + H(+)</text>
        <dbReference type="Rhea" id="RHEA:13501"/>
        <dbReference type="Rhea" id="RHEA-COMP:10505"/>
        <dbReference type="Rhea" id="RHEA-COMP:10506"/>
        <dbReference type="ChEBI" id="CHEBI:15378"/>
        <dbReference type="ChEBI" id="CHEBI:17544"/>
        <dbReference type="ChEBI" id="CHEBI:30616"/>
        <dbReference type="ChEBI" id="CHEBI:43474"/>
        <dbReference type="ChEBI" id="CHEBI:83144"/>
        <dbReference type="ChEBI" id="CHEBI:83145"/>
        <dbReference type="ChEBI" id="CHEBI:456216"/>
        <dbReference type="EC" id="6.3.4.14"/>
    </reaction>
</comment>
<dbReference type="GO" id="GO:0004075">
    <property type="term" value="F:biotin carboxylase activity"/>
    <property type="evidence" value="ECO:0007669"/>
    <property type="project" value="UniProtKB-EC"/>
</dbReference>
<dbReference type="Gene3D" id="3.40.50.20">
    <property type="match status" value="1"/>
</dbReference>
<dbReference type="InterPro" id="IPR004549">
    <property type="entry name" value="Acetyl_CoA_COase_biotin_COase"/>
</dbReference>
<dbReference type="InterPro" id="IPR005479">
    <property type="entry name" value="CPAse_ATP-bd"/>
</dbReference>
<keyword evidence="7 19" id="KW-0436">Ligase</keyword>
<evidence type="ECO:0000256" key="9">
    <source>
        <dbReference type="ARBA" id="ARBA00022741"/>
    </source>
</evidence>
<evidence type="ECO:0000256" key="16">
    <source>
        <dbReference type="ARBA" id="ARBA00033786"/>
    </source>
</evidence>
<evidence type="ECO:0000259" key="21">
    <source>
        <dbReference type="PROSITE" id="PS50979"/>
    </source>
</evidence>
<dbReference type="InterPro" id="IPR005481">
    <property type="entry name" value="BC-like_N"/>
</dbReference>